<comment type="caution">
    <text evidence="2">The sequence shown here is derived from an EMBL/GenBank/DDBJ whole genome shotgun (WGS) entry which is preliminary data.</text>
</comment>
<gene>
    <name evidence="2" type="ORF">ENW73_01760</name>
</gene>
<feature type="coiled-coil region" evidence="1">
    <location>
        <begin position="54"/>
        <end position="81"/>
    </location>
</feature>
<evidence type="ECO:0008006" key="3">
    <source>
        <dbReference type="Google" id="ProtNLM"/>
    </source>
</evidence>
<evidence type="ECO:0000313" key="2">
    <source>
        <dbReference type="EMBL" id="HHS51579.1"/>
    </source>
</evidence>
<dbReference type="EMBL" id="DTLI01000041">
    <property type="protein sequence ID" value="HHS51579.1"/>
    <property type="molecule type" value="Genomic_DNA"/>
</dbReference>
<name>A0A7C6EBX2_UNCW3</name>
<organism evidence="2">
    <name type="scientific">candidate division WOR-3 bacterium</name>
    <dbReference type="NCBI Taxonomy" id="2052148"/>
    <lineage>
        <taxon>Bacteria</taxon>
        <taxon>Bacteria division WOR-3</taxon>
    </lineage>
</organism>
<accession>A0A7C6EBX2</accession>
<proteinExistence type="predicted"/>
<dbReference type="Pfam" id="PF04977">
    <property type="entry name" value="DivIC"/>
    <property type="match status" value="1"/>
</dbReference>
<dbReference type="AlphaFoldDB" id="A0A7C6EBX2"/>
<reference evidence="2" key="1">
    <citation type="journal article" date="2020" name="mSystems">
        <title>Genome- and Community-Level Interaction Insights into Carbon Utilization and Element Cycling Functions of Hydrothermarchaeota in Hydrothermal Sediment.</title>
        <authorList>
            <person name="Zhou Z."/>
            <person name="Liu Y."/>
            <person name="Xu W."/>
            <person name="Pan J."/>
            <person name="Luo Z.H."/>
            <person name="Li M."/>
        </authorList>
    </citation>
    <scope>NUCLEOTIDE SEQUENCE [LARGE SCALE GENOMIC DNA]</scope>
    <source>
        <strain evidence="2">SpSt-876</strain>
    </source>
</reference>
<keyword evidence="1" id="KW-0175">Coiled coil</keyword>
<evidence type="ECO:0000256" key="1">
    <source>
        <dbReference type="SAM" id="Coils"/>
    </source>
</evidence>
<dbReference type="InterPro" id="IPR007060">
    <property type="entry name" value="FtsL/DivIC"/>
</dbReference>
<protein>
    <recommendedName>
        <fullName evidence="3">Septum formation initiator family protein</fullName>
    </recommendedName>
</protein>
<sequence>MKRKYYKPVRRQSKRIYARSIRNPKRRKRLFFFLLFSFILILIFVPGHNGLINLTLKRLKIQKLHNEIENLKIKIELVRAKIDKTNDPEYIKRYAYDRYGMVPRTDTLNIKTQQSP</sequence>